<accession>A0A9Q3DWF9</accession>
<evidence type="ECO:0000313" key="1">
    <source>
        <dbReference type="EMBL" id="MBW0508310.1"/>
    </source>
</evidence>
<dbReference type="EMBL" id="AVOT02020251">
    <property type="protein sequence ID" value="MBW0508310.1"/>
    <property type="molecule type" value="Genomic_DNA"/>
</dbReference>
<dbReference type="AlphaFoldDB" id="A0A9Q3DWF9"/>
<dbReference type="Proteomes" id="UP000765509">
    <property type="component" value="Unassembled WGS sequence"/>
</dbReference>
<organism evidence="1 2">
    <name type="scientific">Austropuccinia psidii MF-1</name>
    <dbReference type="NCBI Taxonomy" id="1389203"/>
    <lineage>
        <taxon>Eukaryota</taxon>
        <taxon>Fungi</taxon>
        <taxon>Dikarya</taxon>
        <taxon>Basidiomycota</taxon>
        <taxon>Pucciniomycotina</taxon>
        <taxon>Pucciniomycetes</taxon>
        <taxon>Pucciniales</taxon>
        <taxon>Sphaerophragmiaceae</taxon>
        <taxon>Austropuccinia</taxon>
    </lineage>
</organism>
<name>A0A9Q3DWF9_9BASI</name>
<keyword evidence="2" id="KW-1185">Reference proteome</keyword>
<dbReference type="OrthoDB" id="2273864at2759"/>
<sequence>MSQDTSAGKLATKFHSVQKFVKELESEIKHFKKNADRNMTITPDFQHKQKVWLALKKIKTKIPTKKLLERWLGPFEFLQKLASMNSTSSCPNIGNQFTLSFTCPYQIRSRNQISQAYINCHHHQSWWKSKRNGKWLRFWNQNLKEVNYGIWSSGKYSVRTQKEKLGHHFPILPTHQTLSRISTLFSENPIPNASRV</sequence>
<reference evidence="1" key="1">
    <citation type="submission" date="2021-03" db="EMBL/GenBank/DDBJ databases">
        <title>Draft genome sequence of rust myrtle Austropuccinia psidii MF-1, a brazilian biotype.</title>
        <authorList>
            <person name="Quecine M.C."/>
            <person name="Pachon D.M.R."/>
            <person name="Bonatelli M.L."/>
            <person name="Correr F.H."/>
            <person name="Franceschini L.M."/>
            <person name="Leite T.F."/>
            <person name="Margarido G.R.A."/>
            <person name="Almeida C.A."/>
            <person name="Ferrarezi J.A."/>
            <person name="Labate C.A."/>
        </authorList>
    </citation>
    <scope>NUCLEOTIDE SEQUENCE</scope>
    <source>
        <strain evidence="1">MF-1</strain>
    </source>
</reference>
<gene>
    <name evidence="1" type="ORF">O181_048025</name>
</gene>
<comment type="caution">
    <text evidence="1">The sequence shown here is derived from an EMBL/GenBank/DDBJ whole genome shotgun (WGS) entry which is preliminary data.</text>
</comment>
<proteinExistence type="predicted"/>
<protein>
    <submittedName>
        <fullName evidence="1">Uncharacterized protein</fullName>
    </submittedName>
</protein>
<evidence type="ECO:0000313" key="2">
    <source>
        <dbReference type="Proteomes" id="UP000765509"/>
    </source>
</evidence>